<dbReference type="Proteomes" id="UP000254968">
    <property type="component" value="Unassembled WGS sequence"/>
</dbReference>
<evidence type="ECO:0000313" key="4">
    <source>
        <dbReference type="Proteomes" id="UP000254968"/>
    </source>
</evidence>
<keyword evidence="2" id="KW-1133">Transmembrane helix</keyword>
<feature type="region of interest" description="Disordered" evidence="1">
    <location>
        <begin position="81"/>
        <end position="158"/>
    </location>
</feature>
<keyword evidence="2" id="KW-0812">Transmembrane</keyword>
<feature type="region of interest" description="Disordered" evidence="1">
    <location>
        <begin position="1"/>
        <end position="26"/>
    </location>
</feature>
<keyword evidence="2" id="KW-0472">Membrane</keyword>
<proteinExistence type="predicted"/>
<name>A0A378HZH5_9GAMM</name>
<organism evidence="3 4">
    <name type="scientific">Legionella beliardensis</name>
    <dbReference type="NCBI Taxonomy" id="91822"/>
    <lineage>
        <taxon>Bacteria</taxon>
        <taxon>Pseudomonadati</taxon>
        <taxon>Pseudomonadota</taxon>
        <taxon>Gammaproteobacteria</taxon>
        <taxon>Legionellales</taxon>
        <taxon>Legionellaceae</taxon>
        <taxon>Legionella</taxon>
    </lineage>
</organism>
<gene>
    <name evidence="3" type="ORF">NCTC13315_00676</name>
</gene>
<evidence type="ECO:0000256" key="2">
    <source>
        <dbReference type="SAM" id="Phobius"/>
    </source>
</evidence>
<dbReference type="AlphaFoldDB" id="A0A378HZH5"/>
<feature type="compositionally biased region" description="Low complexity" evidence="1">
    <location>
        <begin position="87"/>
        <end position="151"/>
    </location>
</feature>
<dbReference type="OrthoDB" id="5622044at2"/>
<dbReference type="RefSeq" id="WP_115301921.1">
    <property type="nucleotide sequence ID" value="NZ_CAAAHO010000008.1"/>
</dbReference>
<sequence length="305" mass="33147">MVDKIQDNDEYEFTDYDTISPDPMGRDDEVIERRTTEVHSTSGRSNVLRNALIAVALIIVALVVYKFVSSFFTKRTTSIDASIPSVTPSTDQTATTTTNGMTQPNGATSTITTPPITDTTQQTQPTDIAPIQTTTSSTSTTTTQTPTTVTTPPSPDISQLDQKVSALDINQQNIRSDIGTLSNQLTSINTNISNLNVKMDNLSQIITTLSATIERQTNQLTALTVVKKAPKIKRVVRRVIAPRTIYYIQAVIPGRAWLIASNGSTLTVREGTNIPGYGVVKLIDPNQGRVLTSSGQIIRFSQQDS</sequence>
<reference evidence="3 4" key="1">
    <citation type="submission" date="2018-06" db="EMBL/GenBank/DDBJ databases">
        <authorList>
            <consortium name="Pathogen Informatics"/>
            <person name="Doyle S."/>
        </authorList>
    </citation>
    <scope>NUCLEOTIDE SEQUENCE [LARGE SCALE GENOMIC DNA]</scope>
    <source>
        <strain evidence="3 4">NCTC13315</strain>
    </source>
</reference>
<evidence type="ECO:0000256" key="1">
    <source>
        <dbReference type="SAM" id="MobiDB-lite"/>
    </source>
</evidence>
<accession>A0A378HZH5</accession>
<dbReference type="NCBIfam" id="NF038218">
    <property type="entry name" value="IcmG_DotF_IVB"/>
    <property type="match status" value="1"/>
</dbReference>
<protein>
    <submittedName>
        <fullName evidence="3">Protein IcmG (DotF)</fullName>
    </submittedName>
</protein>
<evidence type="ECO:0000313" key="3">
    <source>
        <dbReference type="EMBL" id="STX28152.1"/>
    </source>
</evidence>
<keyword evidence="4" id="KW-1185">Reference proteome</keyword>
<dbReference type="EMBL" id="UGNV01000001">
    <property type="protein sequence ID" value="STX28152.1"/>
    <property type="molecule type" value="Genomic_DNA"/>
</dbReference>
<feature type="transmembrane region" description="Helical" evidence="2">
    <location>
        <begin position="47"/>
        <end position="68"/>
    </location>
</feature>
<dbReference type="Gene3D" id="1.20.5.340">
    <property type="match status" value="1"/>
</dbReference>